<dbReference type="EMBL" id="KN660495">
    <property type="protein sequence ID" value="KHN16356.1"/>
    <property type="molecule type" value="Genomic_DNA"/>
</dbReference>
<dbReference type="AlphaFoldDB" id="A0A0B2Q460"/>
<dbReference type="Proteomes" id="UP000053555">
    <property type="component" value="Unassembled WGS sequence"/>
</dbReference>
<accession>A0A0B2Q460</accession>
<gene>
    <name evidence="1" type="ORF">glysoja_041450</name>
</gene>
<evidence type="ECO:0000313" key="1">
    <source>
        <dbReference type="EMBL" id="KHN16356.1"/>
    </source>
</evidence>
<keyword evidence="1" id="KW-0430">Lectin</keyword>
<proteinExistence type="predicted"/>
<dbReference type="GO" id="GO:0030246">
    <property type="term" value="F:carbohydrate binding"/>
    <property type="evidence" value="ECO:0007669"/>
    <property type="project" value="UniProtKB-KW"/>
</dbReference>
<protein>
    <submittedName>
        <fullName evidence="1">G-type lectin S-receptor-like serine/threonine-protein kinase SD1-1</fullName>
    </submittedName>
</protein>
<name>A0A0B2Q460_GLYSO</name>
<keyword evidence="1" id="KW-0675">Receptor</keyword>
<keyword evidence="1" id="KW-0418">Kinase</keyword>
<dbReference type="GO" id="GO:0016301">
    <property type="term" value="F:kinase activity"/>
    <property type="evidence" value="ECO:0007669"/>
    <property type="project" value="UniProtKB-KW"/>
</dbReference>
<organism evidence="1">
    <name type="scientific">Glycine soja</name>
    <name type="common">Wild soybean</name>
    <dbReference type="NCBI Taxonomy" id="3848"/>
    <lineage>
        <taxon>Eukaryota</taxon>
        <taxon>Viridiplantae</taxon>
        <taxon>Streptophyta</taxon>
        <taxon>Embryophyta</taxon>
        <taxon>Tracheophyta</taxon>
        <taxon>Spermatophyta</taxon>
        <taxon>Magnoliopsida</taxon>
        <taxon>eudicotyledons</taxon>
        <taxon>Gunneridae</taxon>
        <taxon>Pentapetalae</taxon>
        <taxon>rosids</taxon>
        <taxon>fabids</taxon>
        <taxon>Fabales</taxon>
        <taxon>Fabaceae</taxon>
        <taxon>Papilionoideae</taxon>
        <taxon>50 kb inversion clade</taxon>
        <taxon>NPAAA clade</taxon>
        <taxon>indigoferoid/millettioid clade</taxon>
        <taxon>Phaseoleae</taxon>
        <taxon>Glycine</taxon>
        <taxon>Glycine subgen. Soja</taxon>
    </lineage>
</organism>
<reference evidence="1" key="1">
    <citation type="submission" date="2014-07" db="EMBL/GenBank/DDBJ databases">
        <title>Identification of a novel salt tolerance gene in wild soybean by whole-genome sequencing.</title>
        <authorList>
            <person name="Lam H.-M."/>
            <person name="Qi X."/>
            <person name="Li M.-W."/>
            <person name="Liu X."/>
            <person name="Xie M."/>
            <person name="Ni M."/>
            <person name="Xu X."/>
        </authorList>
    </citation>
    <scope>NUCLEOTIDE SEQUENCE [LARGE SCALE GENOMIC DNA]</scope>
    <source>
        <tissue evidence="1">Root</tissue>
    </source>
</reference>
<keyword evidence="1" id="KW-0808">Transferase</keyword>
<sequence>MLIWTGIQVNLDTKISNFGLTQSFLGDQVEANTNRAAATNGCMPLEYAAARGHFSVK</sequence>